<evidence type="ECO:0000313" key="1">
    <source>
        <dbReference type="EMBL" id="CAF0839874.1"/>
    </source>
</evidence>
<reference evidence="1" key="1">
    <citation type="submission" date="2021-02" db="EMBL/GenBank/DDBJ databases">
        <authorList>
            <person name="Nowell W R."/>
        </authorList>
    </citation>
    <scope>NUCLEOTIDE SEQUENCE</scope>
</reference>
<evidence type="ECO:0000313" key="2">
    <source>
        <dbReference type="Proteomes" id="UP000663828"/>
    </source>
</evidence>
<dbReference type="Proteomes" id="UP000663828">
    <property type="component" value="Unassembled WGS sequence"/>
</dbReference>
<dbReference type="AlphaFoldDB" id="A0A813VGE7"/>
<organism evidence="1 2">
    <name type="scientific">Adineta ricciae</name>
    <name type="common">Rotifer</name>
    <dbReference type="NCBI Taxonomy" id="249248"/>
    <lineage>
        <taxon>Eukaryota</taxon>
        <taxon>Metazoa</taxon>
        <taxon>Spiralia</taxon>
        <taxon>Gnathifera</taxon>
        <taxon>Rotifera</taxon>
        <taxon>Eurotatoria</taxon>
        <taxon>Bdelloidea</taxon>
        <taxon>Adinetida</taxon>
        <taxon>Adinetidae</taxon>
        <taxon>Adineta</taxon>
    </lineage>
</organism>
<name>A0A813VGE7_ADIRI</name>
<dbReference type="InterPro" id="IPR043148">
    <property type="entry name" value="TagF_C"/>
</dbReference>
<proteinExistence type="predicted"/>
<gene>
    <name evidence="1" type="ORF">XAT740_LOCUS4910</name>
</gene>
<protein>
    <submittedName>
        <fullName evidence="1">Uncharacterized protein</fullName>
    </submittedName>
</protein>
<sequence>MSNNLVFFVPYHTNYAHVELILSFASFADVYIFVYKWNPAQQLLQNYFSKFKNIFVYEFAVDTILREALHQQEKQHEIIILLTASINYSFGQLQYDFFRMIQNHIPWIIDVYSTGHCMYGCQSCAHQNSHRLPITFTNYIRTKHSTVNQRHEVLICPSFSSEQAPFSLLSNPEIIQLILSFQFEYAIKLHPLTYPSNDNFDNPLFNLSDLERKHANELFNSKNIISDQQTNTLSLIEQCRVLICDFDSSIPFEALYFNDGKYLFVYETAEQQLKQDDRRKYFHTFSSAHQLTNLFESYFKGELLCKVKDSHKFFLEKYEEPDGKEIERLARIRNWKRAKNPDGLDAKVDMEKIKQETQNQFSSTILINLLVLGEHTIKEIQQIYYDDLHNAFGSLFENVDQL</sequence>
<keyword evidence="2" id="KW-1185">Reference proteome</keyword>
<dbReference type="Gene3D" id="3.40.50.12580">
    <property type="match status" value="1"/>
</dbReference>
<comment type="caution">
    <text evidence="1">The sequence shown here is derived from an EMBL/GenBank/DDBJ whole genome shotgun (WGS) entry which is preliminary data.</text>
</comment>
<dbReference type="EMBL" id="CAJNOR010000207">
    <property type="protein sequence ID" value="CAF0839874.1"/>
    <property type="molecule type" value="Genomic_DNA"/>
</dbReference>
<accession>A0A813VGE7</accession>